<name>A0A8H7DHX5_9AGAR</name>
<sequence>MQRHNGNKLIVSLVDMPPAHAPSIKRSHSEEPLIKIASREPLPAPFIASSLSDFALHRPRATSFISLSRYHTTPHTAYPMDQFTDVFATFAAVPVEPMTQEDVLVNEDTSVGYSGGYCVIA</sequence>
<accession>A0A8H7DHX5</accession>
<proteinExistence type="predicted"/>
<reference evidence="1" key="1">
    <citation type="submission" date="2020-05" db="EMBL/GenBank/DDBJ databases">
        <title>Mycena genomes resolve the evolution of fungal bioluminescence.</title>
        <authorList>
            <person name="Tsai I.J."/>
        </authorList>
    </citation>
    <scope>NUCLEOTIDE SEQUENCE</scope>
    <source>
        <strain evidence="1">160909Yilan</strain>
    </source>
</reference>
<gene>
    <name evidence="1" type="ORF">MSAN_00494500</name>
</gene>
<protein>
    <submittedName>
        <fullName evidence="1">Uncharacterized protein</fullName>
    </submittedName>
</protein>
<dbReference type="AlphaFoldDB" id="A0A8H7DHX5"/>
<evidence type="ECO:0000313" key="2">
    <source>
        <dbReference type="Proteomes" id="UP000623467"/>
    </source>
</evidence>
<keyword evidence="2" id="KW-1185">Reference proteome</keyword>
<dbReference type="EMBL" id="JACAZH010000003">
    <property type="protein sequence ID" value="KAF7372883.1"/>
    <property type="molecule type" value="Genomic_DNA"/>
</dbReference>
<comment type="caution">
    <text evidence="1">The sequence shown here is derived from an EMBL/GenBank/DDBJ whole genome shotgun (WGS) entry which is preliminary data.</text>
</comment>
<dbReference type="Proteomes" id="UP000623467">
    <property type="component" value="Unassembled WGS sequence"/>
</dbReference>
<evidence type="ECO:0000313" key="1">
    <source>
        <dbReference type="EMBL" id="KAF7372883.1"/>
    </source>
</evidence>
<organism evidence="1 2">
    <name type="scientific">Mycena sanguinolenta</name>
    <dbReference type="NCBI Taxonomy" id="230812"/>
    <lineage>
        <taxon>Eukaryota</taxon>
        <taxon>Fungi</taxon>
        <taxon>Dikarya</taxon>
        <taxon>Basidiomycota</taxon>
        <taxon>Agaricomycotina</taxon>
        <taxon>Agaricomycetes</taxon>
        <taxon>Agaricomycetidae</taxon>
        <taxon>Agaricales</taxon>
        <taxon>Marasmiineae</taxon>
        <taxon>Mycenaceae</taxon>
        <taxon>Mycena</taxon>
    </lineage>
</organism>